<gene>
    <name evidence="1" type="ORF">GCM10011425_34350</name>
</gene>
<reference evidence="1" key="1">
    <citation type="journal article" date="2014" name="Int. J. Syst. Evol. Microbiol.">
        <title>Complete genome sequence of Corynebacterium casei LMG S-19264T (=DSM 44701T), isolated from a smear-ripened cheese.</title>
        <authorList>
            <consortium name="US DOE Joint Genome Institute (JGI-PGF)"/>
            <person name="Walter F."/>
            <person name="Albersmeier A."/>
            <person name="Kalinowski J."/>
            <person name="Ruckert C."/>
        </authorList>
    </citation>
    <scope>NUCLEOTIDE SEQUENCE</scope>
    <source>
        <strain evidence="1">CCM 8711</strain>
    </source>
</reference>
<evidence type="ECO:0000313" key="2">
    <source>
        <dbReference type="Proteomes" id="UP000662074"/>
    </source>
</evidence>
<keyword evidence="2" id="KW-1185">Reference proteome</keyword>
<evidence type="ECO:0000313" key="1">
    <source>
        <dbReference type="EMBL" id="GGI52223.1"/>
    </source>
</evidence>
<protein>
    <submittedName>
        <fullName evidence="1">Uncharacterized protein</fullName>
    </submittedName>
</protein>
<reference evidence="1" key="2">
    <citation type="submission" date="2020-09" db="EMBL/GenBank/DDBJ databases">
        <authorList>
            <person name="Sun Q."/>
            <person name="Sedlacek I."/>
        </authorList>
    </citation>
    <scope>NUCLEOTIDE SEQUENCE</scope>
    <source>
        <strain evidence="1">CCM 8711</strain>
    </source>
</reference>
<comment type="caution">
    <text evidence="1">The sequence shown here is derived from an EMBL/GenBank/DDBJ whole genome shotgun (WGS) entry which is preliminary data.</text>
</comment>
<organism evidence="1 2">
    <name type="scientific">Mucilaginibacter galii</name>
    <dbReference type="NCBI Taxonomy" id="2005073"/>
    <lineage>
        <taxon>Bacteria</taxon>
        <taxon>Pseudomonadati</taxon>
        <taxon>Bacteroidota</taxon>
        <taxon>Sphingobacteriia</taxon>
        <taxon>Sphingobacteriales</taxon>
        <taxon>Sphingobacteriaceae</taxon>
        <taxon>Mucilaginibacter</taxon>
    </lineage>
</organism>
<name>A0A917JAS7_9SPHI</name>
<proteinExistence type="predicted"/>
<sequence length="80" mass="9654">MVVKLNASPTSVVTFPLIVPRCAKEPVTENKQRIKYMYFVMTNFFVKITKIIKLGLPNFIIYHIYFYKFEYANHEYEYLF</sequence>
<dbReference type="EMBL" id="BMDO01000011">
    <property type="protein sequence ID" value="GGI52223.1"/>
    <property type="molecule type" value="Genomic_DNA"/>
</dbReference>
<accession>A0A917JAS7</accession>
<dbReference type="AlphaFoldDB" id="A0A917JAS7"/>
<dbReference type="Proteomes" id="UP000662074">
    <property type="component" value="Unassembled WGS sequence"/>
</dbReference>